<dbReference type="InterPro" id="IPR013148">
    <property type="entry name" value="Glyco_hydro_32_N"/>
</dbReference>
<dbReference type="InterPro" id="IPR013320">
    <property type="entry name" value="ConA-like_dom_sf"/>
</dbReference>
<dbReference type="HOGENOM" id="CLU_001528_3_3_6"/>
<sequence>MSDISNPPLPRRAMLGLLATGAAAISLGAEAVPASQNGMAANGKRGKHEPNASHPELADRPGGNHQSLAPAAVDIMYRPAIHYSPKLGFMNDPNGLLHRDGLYHLYFQYDPDASLAGHVHWGHATSSDLYHWHDQPIAIDETPSGEAFTGSVVADPDNLSGLFKAGQTGMVAIYTRASAHSQTQWIATGLDGQTLTDAPGNPVLDLHSDSFRDPKVIFHAPSGQWVMVVALSRLHQIGFFTSPDLQHWTEASRFGPAGLLGIDYECPNLVELPVADGGSRWVLFVSINPGSPQGGSCTQYFVGDFDGRAFTADRPVAQIIDFAKDFYALQFYAGVEKPTAIAWMGNWQYCQEVPTHAWRGLMTLPREMSLAHDPIQGLRLAQQPAGLEALRGPRIAMDPGRIDAGSARQVALPEGQAIELSITFEIDNDPSGPAAGGKGRGGRFAIEFSNDQGEMLSIGVDALAQQAWLDRSRLRGFSQPFFTGQFSTPIAPRDRRARFRIILDACSVEVFTQDGMEVGTALIYPAAPLNLLRLHTSGSDAIVHAVELHPLAKTMERSTWSGEV</sequence>
<proteinExistence type="inferred from homology"/>
<dbReference type="PROSITE" id="PS51318">
    <property type="entry name" value="TAT"/>
    <property type="match status" value="1"/>
</dbReference>
<feature type="domain" description="Glycosyl hydrolase family 32 N-terminal" evidence="7">
    <location>
        <begin position="82"/>
        <end position="384"/>
    </location>
</feature>
<evidence type="ECO:0000256" key="3">
    <source>
        <dbReference type="ARBA" id="ARBA00023295"/>
    </source>
</evidence>
<dbReference type="PROSITE" id="PS00609">
    <property type="entry name" value="GLYCOSYL_HYDROL_F32"/>
    <property type="match status" value="1"/>
</dbReference>
<keyword evidence="2 4" id="KW-0378">Hydrolase</keyword>
<evidence type="ECO:0000256" key="1">
    <source>
        <dbReference type="ARBA" id="ARBA00009902"/>
    </source>
</evidence>
<dbReference type="Proteomes" id="UP000005234">
    <property type="component" value="Chromosome"/>
</dbReference>
<evidence type="ECO:0000256" key="5">
    <source>
        <dbReference type="SAM" id="MobiDB-lite"/>
    </source>
</evidence>
<keyword evidence="3 4" id="KW-0326">Glycosidase</keyword>
<evidence type="ECO:0000259" key="8">
    <source>
        <dbReference type="Pfam" id="PF08244"/>
    </source>
</evidence>
<dbReference type="PANTHER" id="PTHR42800">
    <property type="entry name" value="EXOINULINASE INUD (AFU_ORTHOLOGUE AFUA_5G00480)"/>
    <property type="match status" value="1"/>
</dbReference>
<accession>H8L4X6</accession>
<dbReference type="SMART" id="SM00640">
    <property type="entry name" value="Glyco_32"/>
    <property type="match status" value="1"/>
</dbReference>
<evidence type="ECO:0000313" key="9">
    <source>
        <dbReference type="EMBL" id="AFC85690.1"/>
    </source>
</evidence>
<evidence type="ECO:0000256" key="2">
    <source>
        <dbReference type="ARBA" id="ARBA00022801"/>
    </source>
</evidence>
<protein>
    <submittedName>
        <fullName evidence="9">Beta-fructosidase, levanase/invertase</fullName>
    </submittedName>
</protein>
<evidence type="ECO:0000313" key="10">
    <source>
        <dbReference type="Proteomes" id="UP000005234"/>
    </source>
</evidence>
<dbReference type="InterPro" id="IPR013189">
    <property type="entry name" value="Glyco_hydro_32_C"/>
</dbReference>
<evidence type="ECO:0000256" key="4">
    <source>
        <dbReference type="RuleBase" id="RU362110"/>
    </source>
</evidence>
<comment type="similarity">
    <text evidence="1 4">Belongs to the glycosyl hydrolase 32 family.</text>
</comment>
<dbReference type="Pfam" id="PF00251">
    <property type="entry name" value="Glyco_hydro_32N"/>
    <property type="match status" value="1"/>
</dbReference>
<dbReference type="Gene3D" id="2.60.120.560">
    <property type="entry name" value="Exo-inulinase, domain 1"/>
    <property type="match status" value="1"/>
</dbReference>
<evidence type="ECO:0000256" key="6">
    <source>
        <dbReference type="SAM" id="SignalP"/>
    </source>
</evidence>
<keyword evidence="6" id="KW-0732">Signal</keyword>
<dbReference type="KEGG" id="fau:Fraau_1246"/>
<dbReference type="SUPFAM" id="SSF49899">
    <property type="entry name" value="Concanavalin A-like lectins/glucanases"/>
    <property type="match status" value="1"/>
</dbReference>
<dbReference type="Gene3D" id="2.115.10.20">
    <property type="entry name" value="Glycosyl hydrolase domain, family 43"/>
    <property type="match status" value="1"/>
</dbReference>
<dbReference type="SUPFAM" id="SSF75005">
    <property type="entry name" value="Arabinanase/levansucrase/invertase"/>
    <property type="match status" value="1"/>
</dbReference>
<dbReference type="GO" id="GO:0005737">
    <property type="term" value="C:cytoplasm"/>
    <property type="evidence" value="ECO:0007669"/>
    <property type="project" value="TreeGrafter"/>
</dbReference>
<dbReference type="STRING" id="767434.Fraau_1246"/>
<dbReference type="InterPro" id="IPR018053">
    <property type="entry name" value="Glyco_hydro_32_AS"/>
</dbReference>
<dbReference type="GO" id="GO:0005987">
    <property type="term" value="P:sucrose catabolic process"/>
    <property type="evidence" value="ECO:0007669"/>
    <property type="project" value="TreeGrafter"/>
</dbReference>
<dbReference type="eggNOG" id="COG1621">
    <property type="taxonomic scope" value="Bacteria"/>
</dbReference>
<dbReference type="AlphaFoldDB" id="H8L4X6"/>
<feature type="domain" description="Glycosyl hydrolase family 32 C-terminal" evidence="8">
    <location>
        <begin position="409"/>
        <end position="546"/>
    </location>
</feature>
<dbReference type="RefSeq" id="WP_014402696.1">
    <property type="nucleotide sequence ID" value="NC_017033.1"/>
</dbReference>
<dbReference type="InterPro" id="IPR023296">
    <property type="entry name" value="Glyco_hydro_beta-prop_sf"/>
</dbReference>
<reference evidence="9" key="1">
    <citation type="submission" date="2012-02" db="EMBL/GenBank/DDBJ databases">
        <title>The complete genome of Frateuria aurantia DSM 6220.</title>
        <authorList>
            <consortium name="US DOE Joint Genome Institute (JGI-PGF)"/>
            <person name="Lucas S."/>
            <person name="Copeland A."/>
            <person name="Lapidus A."/>
            <person name="Glavina del Rio T."/>
            <person name="Dalin E."/>
            <person name="Tice H."/>
            <person name="Bruce D."/>
            <person name="Goodwin L."/>
            <person name="Pitluck S."/>
            <person name="Peters L."/>
            <person name="Ovchinnikova G."/>
            <person name="Teshima H."/>
            <person name="Kyrpides N."/>
            <person name="Mavromatis K."/>
            <person name="Ivanova N."/>
            <person name="Brettin T."/>
            <person name="Detter J.C."/>
            <person name="Han C."/>
            <person name="Larimer F."/>
            <person name="Land M."/>
            <person name="Hauser L."/>
            <person name="Markowitz V."/>
            <person name="Cheng J.-F."/>
            <person name="Hugenholtz P."/>
            <person name="Woyke T."/>
            <person name="Wu D."/>
            <person name="Brambilla E."/>
            <person name="Klenk H.-P."/>
            <person name="Eisen J.A."/>
        </authorList>
    </citation>
    <scope>NUCLEOTIDE SEQUENCE</scope>
    <source>
        <strain evidence="9">DSM 6220</strain>
    </source>
</reference>
<feature type="region of interest" description="Disordered" evidence="5">
    <location>
        <begin position="37"/>
        <end position="65"/>
    </location>
</feature>
<dbReference type="InterPro" id="IPR001362">
    <property type="entry name" value="Glyco_hydro_32"/>
</dbReference>
<name>H8L4X6_FRAAD</name>
<dbReference type="GO" id="GO:0004575">
    <property type="term" value="F:sucrose alpha-glucosidase activity"/>
    <property type="evidence" value="ECO:0007669"/>
    <property type="project" value="TreeGrafter"/>
</dbReference>
<dbReference type="EMBL" id="CP003350">
    <property type="protein sequence ID" value="AFC85690.1"/>
    <property type="molecule type" value="Genomic_DNA"/>
</dbReference>
<dbReference type="Pfam" id="PF08244">
    <property type="entry name" value="Glyco_hydro_32C"/>
    <property type="match status" value="1"/>
</dbReference>
<feature type="chain" id="PRO_5003615649" evidence="6">
    <location>
        <begin position="32"/>
        <end position="564"/>
    </location>
</feature>
<dbReference type="InterPro" id="IPR006311">
    <property type="entry name" value="TAT_signal"/>
</dbReference>
<feature type="signal peptide" evidence="6">
    <location>
        <begin position="1"/>
        <end position="31"/>
    </location>
</feature>
<dbReference type="CDD" id="cd18622">
    <property type="entry name" value="GH32_Inu-like"/>
    <property type="match status" value="1"/>
</dbReference>
<keyword evidence="10" id="KW-1185">Reference proteome</keyword>
<dbReference type="PANTHER" id="PTHR42800:SF2">
    <property type="entry name" value="INVERTASE-RELATED"/>
    <property type="match status" value="1"/>
</dbReference>
<evidence type="ECO:0000259" key="7">
    <source>
        <dbReference type="Pfam" id="PF00251"/>
    </source>
</evidence>
<feature type="compositionally biased region" description="Basic and acidic residues" evidence="5">
    <location>
        <begin position="48"/>
        <end position="59"/>
    </location>
</feature>
<organism evidence="9 10">
    <name type="scientific">Frateuria aurantia (strain ATCC 33424 / DSM 6220 / KCTC 2777 / LMG 1558 / NBRC 3245 / NCIMB 13370)</name>
    <name type="common">Acetobacter aurantius</name>
    <dbReference type="NCBI Taxonomy" id="767434"/>
    <lineage>
        <taxon>Bacteria</taxon>
        <taxon>Pseudomonadati</taxon>
        <taxon>Pseudomonadota</taxon>
        <taxon>Gammaproteobacteria</taxon>
        <taxon>Lysobacterales</taxon>
        <taxon>Rhodanobacteraceae</taxon>
        <taxon>Frateuria</taxon>
    </lineage>
</organism>
<gene>
    <name evidence="9" type="ordered locus">Fraau_1246</name>
</gene>